<sequence length="607" mass="68774">SEEETSHRVKSHYKYIYFNPHPGIQRKAVRFGKYLKKSSERLIEYDIFKPTKERPSFVTPTVLTPPVVIPSIVPKETKRTSTTELIKIVKAIGTNTQKSTQETKRTSTTELIKGVKAIGTNTQQIYKSDRGIDPMPQKQKTPIIIKTNSQFTNTNKVLTRNTGTDSIPQPSRPKMANTATDPLYYLSQKNKQTNTTPLVVPKEVIKEKDVKDTGTSPLYLEQKTKYTNTTIIGKANAETETEEVIRPTTANKGVNSERLKMTDKQTSYKKIKTAERGIDPIWRKTEEKGQQFDALVLKPEVKSAFTVTDRVPLAEKVTQTNSVKKPPVLETATQTEKKKKWPLPPFGEYPSILKPSPKNIPRIPAIDVSSSSSSQEPVSEKVDVPRRNTDVTPPEINITPPDIDITPSEVGVTPSEVSVHLVLERCKEEVYRRCGDGYTLSCCQQTECDCGRNCIVFEKKRSNNVRITDKSSGRMVNNCQREEERRTLESPLKSKIYIQPTLTSQVSSNIPIQRYKCNNLRNRSLCQGTFRKRKLVGNCGINENNRARSKTTHISRRDLNQDTTFHNLHANQLTEPDVSEDSDFSDVNWKVVADRIRIDQDALKNLI</sequence>
<feature type="non-terminal residue" evidence="2">
    <location>
        <position position="1"/>
    </location>
</feature>
<evidence type="ECO:0000256" key="1">
    <source>
        <dbReference type="SAM" id="MobiDB-lite"/>
    </source>
</evidence>
<organism evidence="2">
    <name type="scientific">Graphocephala atropunctata</name>
    <dbReference type="NCBI Taxonomy" id="36148"/>
    <lineage>
        <taxon>Eukaryota</taxon>
        <taxon>Metazoa</taxon>
        <taxon>Ecdysozoa</taxon>
        <taxon>Arthropoda</taxon>
        <taxon>Hexapoda</taxon>
        <taxon>Insecta</taxon>
        <taxon>Pterygota</taxon>
        <taxon>Neoptera</taxon>
        <taxon>Paraneoptera</taxon>
        <taxon>Hemiptera</taxon>
        <taxon>Auchenorrhyncha</taxon>
        <taxon>Membracoidea</taxon>
        <taxon>Cicadellidae</taxon>
        <taxon>Cicadellinae</taxon>
        <taxon>Cicadellini</taxon>
        <taxon>Graphocephala</taxon>
    </lineage>
</organism>
<reference evidence="2" key="1">
    <citation type="submission" date="2015-11" db="EMBL/GenBank/DDBJ databases">
        <title>De novo transcriptome assembly of four potential Pierce s Disease insect vectors from Arizona vineyards.</title>
        <authorList>
            <person name="Tassone E.E."/>
        </authorList>
    </citation>
    <scope>NUCLEOTIDE SEQUENCE</scope>
</reference>
<dbReference type="AlphaFoldDB" id="A0A1B6K8U8"/>
<name>A0A1B6K8U8_9HEMI</name>
<proteinExistence type="predicted"/>
<dbReference type="EMBL" id="GEBQ01032101">
    <property type="protein sequence ID" value="JAT07876.1"/>
    <property type="molecule type" value="Transcribed_RNA"/>
</dbReference>
<gene>
    <name evidence="2" type="ORF">g.5864</name>
</gene>
<protein>
    <submittedName>
        <fullName evidence="2">Uncharacterized protein</fullName>
    </submittedName>
</protein>
<feature type="compositionally biased region" description="Low complexity" evidence="1">
    <location>
        <begin position="392"/>
        <end position="407"/>
    </location>
</feature>
<feature type="region of interest" description="Disordered" evidence="1">
    <location>
        <begin position="367"/>
        <end position="410"/>
    </location>
</feature>
<feature type="compositionally biased region" description="Basic and acidic residues" evidence="1">
    <location>
        <begin position="378"/>
        <end position="389"/>
    </location>
</feature>
<accession>A0A1B6K8U8</accession>
<evidence type="ECO:0000313" key="2">
    <source>
        <dbReference type="EMBL" id="JAT07876.1"/>
    </source>
</evidence>